<feature type="region of interest" description="Disordered" evidence="1">
    <location>
        <begin position="347"/>
        <end position="375"/>
    </location>
</feature>
<evidence type="ECO:0000256" key="1">
    <source>
        <dbReference type="SAM" id="MobiDB-lite"/>
    </source>
</evidence>
<evidence type="ECO:0000313" key="2">
    <source>
        <dbReference type="EMBL" id="SEK40383.1"/>
    </source>
</evidence>
<gene>
    <name evidence="2" type="ORF">SAMN04515666_101433</name>
</gene>
<organism evidence="2 3">
    <name type="scientific">Bosea lupini</name>
    <dbReference type="NCBI Taxonomy" id="1036779"/>
    <lineage>
        <taxon>Bacteria</taxon>
        <taxon>Pseudomonadati</taxon>
        <taxon>Pseudomonadota</taxon>
        <taxon>Alphaproteobacteria</taxon>
        <taxon>Hyphomicrobiales</taxon>
        <taxon>Boseaceae</taxon>
        <taxon>Bosea</taxon>
    </lineage>
</organism>
<proteinExistence type="predicted"/>
<dbReference type="NCBIfam" id="TIGR03347">
    <property type="entry name" value="VI_chp_1"/>
    <property type="match status" value="1"/>
</dbReference>
<dbReference type="PANTHER" id="PTHR35564">
    <property type="match status" value="1"/>
</dbReference>
<dbReference type="STRING" id="1036779.SAMN04515666_101433"/>
<name>A0A1H7GQE8_9HYPH</name>
<dbReference type="RefSeq" id="WP_342029017.1">
    <property type="nucleotide sequence ID" value="NZ_FOAN01000001.1"/>
</dbReference>
<dbReference type="Proteomes" id="UP000199664">
    <property type="component" value="Unassembled WGS sequence"/>
</dbReference>
<accession>A0A1H7GQE8</accession>
<sequence length="375" mass="42575">MNERAPALPPPAALDDLRVEPPFVEGLRAEPWRHDFYAALRRIERSFPERERIGDVAARRDEYVALGEQPYMDFPASTIAEADRDLQGRLRLFVKFLGLLGPQGALPLATTEESYHWQLVRDDAFPRFLDIFNNRFLQLFYRAWADSRPVAQHDRPDKDRFIAYVGSMTGLGSQPYQNRDSVPDPEKLAHAGLTGAQAKSASRLRSLLAGLFDIEVEVEQFVGMRLVFDPEDRTKLGRGQCALGSNVLLGASVYSVEDKFRVKLVARDLEQFNRFLPNGDRCEPLADAVFFYLGEQFEWDVELALPVGKVQPMQLGRSGALGWSSWISPNWNVPDGSLRRDARFHPAERMRQKRSRQSQNLTKQASTKPASLKQT</sequence>
<dbReference type="InterPro" id="IPR010732">
    <property type="entry name" value="T6SS_TssG-like"/>
</dbReference>
<dbReference type="PANTHER" id="PTHR35564:SF4">
    <property type="entry name" value="CYTOPLASMIC PROTEIN"/>
    <property type="match status" value="1"/>
</dbReference>
<reference evidence="3" key="1">
    <citation type="submission" date="2016-10" db="EMBL/GenBank/DDBJ databases">
        <authorList>
            <person name="Varghese N."/>
            <person name="Submissions S."/>
        </authorList>
    </citation>
    <scope>NUCLEOTIDE SEQUENCE [LARGE SCALE GENOMIC DNA]</scope>
    <source>
        <strain evidence="3">LMG 26383,CCUG 61248,R- 45681</strain>
    </source>
</reference>
<evidence type="ECO:0000313" key="3">
    <source>
        <dbReference type="Proteomes" id="UP000199664"/>
    </source>
</evidence>
<dbReference type="Pfam" id="PF06996">
    <property type="entry name" value="T6SS_TssG"/>
    <property type="match status" value="1"/>
</dbReference>
<feature type="compositionally biased region" description="Polar residues" evidence="1">
    <location>
        <begin position="357"/>
        <end position="375"/>
    </location>
</feature>
<keyword evidence="3" id="KW-1185">Reference proteome</keyword>
<dbReference type="AlphaFoldDB" id="A0A1H7GQE8"/>
<dbReference type="EMBL" id="FOAN01000001">
    <property type="protein sequence ID" value="SEK40383.1"/>
    <property type="molecule type" value="Genomic_DNA"/>
</dbReference>
<protein>
    <submittedName>
        <fullName evidence="2">Type VI secretion system protein ImpH</fullName>
    </submittedName>
</protein>